<name>A0ABQ8GC55_9PEZI</name>
<dbReference type="EMBL" id="JAGTJR010000012">
    <property type="protein sequence ID" value="KAH7051295.1"/>
    <property type="molecule type" value="Genomic_DNA"/>
</dbReference>
<comment type="caution">
    <text evidence="2">The sequence shown here is derived from an EMBL/GenBank/DDBJ whole genome shotgun (WGS) entry which is preliminary data.</text>
</comment>
<dbReference type="Proteomes" id="UP000774617">
    <property type="component" value="Unassembled WGS sequence"/>
</dbReference>
<evidence type="ECO:0000313" key="2">
    <source>
        <dbReference type="EMBL" id="KAH7051295.1"/>
    </source>
</evidence>
<sequence length="203" mass="22101">MANGPSAVATQVSHGQQAPPPSPASSESHNESSRTSIPTQRNPRHGKNQTNTERRANAACWWLLRRSKLALVEENNQALRVTHERCTITEERSPEKLSLSHPSASVDSCWWLTNEGFPSGPVVCLLVSKKKGTALTALSDITGRERNAKPSSIVPVVQGLTNFVCLLCTHGLLRACIMHAPDIFLTRKVSRRLGGSSTHVPAR</sequence>
<reference evidence="2 3" key="1">
    <citation type="journal article" date="2021" name="Nat. Commun.">
        <title>Genetic determinants of endophytism in the Arabidopsis root mycobiome.</title>
        <authorList>
            <person name="Mesny F."/>
            <person name="Miyauchi S."/>
            <person name="Thiergart T."/>
            <person name="Pickel B."/>
            <person name="Atanasova L."/>
            <person name="Karlsson M."/>
            <person name="Huettel B."/>
            <person name="Barry K.W."/>
            <person name="Haridas S."/>
            <person name="Chen C."/>
            <person name="Bauer D."/>
            <person name="Andreopoulos W."/>
            <person name="Pangilinan J."/>
            <person name="LaButti K."/>
            <person name="Riley R."/>
            <person name="Lipzen A."/>
            <person name="Clum A."/>
            <person name="Drula E."/>
            <person name="Henrissat B."/>
            <person name="Kohler A."/>
            <person name="Grigoriev I.V."/>
            <person name="Martin F.M."/>
            <person name="Hacquard S."/>
        </authorList>
    </citation>
    <scope>NUCLEOTIDE SEQUENCE [LARGE SCALE GENOMIC DNA]</scope>
    <source>
        <strain evidence="2 3">MPI-SDFR-AT-0080</strain>
    </source>
</reference>
<proteinExistence type="predicted"/>
<evidence type="ECO:0000313" key="3">
    <source>
        <dbReference type="Proteomes" id="UP000774617"/>
    </source>
</evidence>
<protein>
    <submittedName>
        <fullName evidence="2">Uncharacterized protein</fullName>
    </submittedName>
</protein>
<feature type="region of interest" description="Disordered" evidence="1">
    <location>
        <begin position="1"/>
        <end position="52"/>
    </location>
</feature>
<keyword evidence="3" id="KW-1185">Reference proteome</keyword>
<organism evidence="2 3">
    <name type="scientific">Macrophomina phaseolina</name>
    <dbReference type="NCBI Taxonomy" id="35725"/>
    <lineage>
        <taxon>Eukaryota</taxon>
        <taxon>Fungi</taxon>
        <taxon>Dikarya</taxon>
        <taxon>Ascomycota</taxon>
        <taxon>Pezizomycotina</taxon>
        <taxon>Dothideomycetes</taxon>
        <taxon>Dothideomycetes incertae sedis</taxon>
        <taxon>Botryosphaeriales</taxon>
        <taxon>Botryosphaeriaceae</taxon>
        <taxon>Macrophomina</taxon>
    </lineage>
</organism>
<evidence type="ECO:0000256" key="1">
    <source>
        <dbReference type="SAM" id="MobiDB-lite"/>
    </source>
</evidence>
<gene>
    <name evidence="2" type="ORF">B0J12DRAFT_82951</name>
</gene>
<accession>A0ABQ8GC55</accession>